<dbReference type="InterPro" id="IPR001296">
    <property type="entry name" value="Glyco_trans_1"/>
</dbReference>
<feature type="domain" description="Glycosyl transferase family 1" evidence="3">
    <location>
        <begin position="202"/>
        <end position="344"/>
    </location>
</feature>
<dbReference type="SUPFAM" id="SSF53756">
    <property type="entry name" value="UDP-Glycosyltransferase/glycogen phosphorylase"/>
    <property type="match status" value="1"/>
</dbReference>
<dbReference type="Pfam" id="PF00534">
    <property type="entry name" value="Glycos_transf_1"/>
    <property type="match status" value="1"/>
</dbReference>
<dbReference type="RefSeq" id="WP_238279171.1">
    <property type="nucleotide sequence ID" value="NZ_BPQL01000052.1"/>
</dbReference>
<keyword evidence="6" id="KW-1185">Reference proteome</keyword>
<evidence type="ECO:0000256" key="1">
    <source>
        <dbReference type="ARBA" id="ARBA00022676"/>
    </source>
</evidence>
<accession>A0ABV2L1N9</accession>
<evidence type="ECO:0000259" key="3">
    <source>
        <dbReference type="Pfam" id="PF00534"/>
    </source>
</evidence>
<dbReference type="Gene3D" id="3.40.50.2000">
    <property type="entry name" value="Glycogen Phosphorylase B"/>
    <property type="match status" value="2"/>
</dbReference>
<dbReference type="EMBL" id="JBEPMM010000001">
    <property type="protein sequence ID" value="MET3690800.1"/>
    <property type="molecule type" value="Genomic_DNA"/>
</dbReference>
<protein>
    <submittedName>
        <fullName evidence="5">Glycosyltransferase involved in cell wall biosynthesis</fullName>
    </submittedName>
</protein>
<dbReference type="PANTHER" id="PTHR12526">
    <property type="entry name" value="GLYCOSYLTRANSFERASE"/>
    <property type="match status" value="1"/>
</dbReference>
<evidence type="ECO:0000313" key="6">
    <source>
        <dbReference type="Proteomes" id="UP001549145"/>
    </source>
</evidence>
<dbReference type="Proteomes" id="UP001549145">
    <property type="component" value="Unassembled WGS sequence"/>
</dbReference>
<evidence type="ECO:0000259" key="4">
    <source>
        <dbReference type="Pfam" id="PF13579"/>
    </source>
</evidence>
<dbReference type="PANTHER" id="PTHR12526:SF510">
    <property type="entry name" value="D-INOSITOL 3-PHOSPHATE GLYCOSYLTRANSFERASE"/>
    <property type="match status" value="1"/>
</dbReference>
<dbReference type="Pfam" id="PF13579">
    <property type="entry name" value="Glyco_trans_4_4"/>
    <property type="match status" value="1"/>
</dbReference>
<dbReference type="CDD" id="cd03811">
    <property type="entry name" value="GT4_GT28_WabH-like"/>
    <property type="match status" value="1"/>
</dbReference>
<sequence>MTGPRVLFINHTSTMSGAELVLADVVRAWRGATAFLFEDGPLNAAMAGCGLRVERARAGGGLTGLRRSSSPLRALPMAGRLAALVLEIAGRARRADVIYANSQKAFVLGALATGIVRRPLIWHLHDIIDPLHFGTAQRRLQVGLANARATCVIAPSTAVADAFVAAGGRRDRVAIVPNGLDLVPDPRSRAELRRAAGLPSGLLVGVFSRLASWKGQHVLLHALAELPGVGAVVAGAPLFGEDAYAAELVRLAAELGIADRVHFLGQRSDVALLMQAVEVVVHPSIHPEPFGRTLVEAMLAGVPLVATRTGAAAEILDEGAFGTLVPPGDAAALAEGIRRILAGNAGGATQVAAASERARTRYGADGMRDAIAGIIRRVAEGGRA</sequence>
<keyword evidence="1" id="KW-0328">Glycosyltransferase</keyword>
<organism evidence="5 6">
    <name type="scientific">Methylobacterium goesingense</name>
    <dbReference type="NCBI Taxonomy" id="243690"/>
    <lineage>
        <taxon>Bacteria</taxon>
        <taxon>Pseudomonadati</taxon>
        <taxon>Pseudomonadota</taxon>
        <taxon>Alphaproteobacteria</taxon>
        <taxon>Hyphomicrobiales</taxon>
        <taxon>Methylobacteriaceae</taxon>
        <taxon>Methylobacterium</taxon>
    </lineage>
</organism>
<evidence type="ECO:0000313" key="5">
    <source>
        <dbReference type="EMBL" id="MET3690800.1"/>
    </source>
</evidence>
<proteinExistence type="predicted"/>
<gene>
    <name evidence="5" type="ORF">ABID43_000319</name>
</gene>
<evidence type="ECO:0000256" key="2">
    <source>
        <dbReference type="ARBA" id="ARBA00022679"/>
    </source>
</evidence>
<name>A0ABV2L1N9_9HYPH</name>
<comment type="caution">
    <text evidence="5">The sequence shown here is derived from an EMBL/GenBank/DDBJ whole genome shotgun (WGS) entry which is preliminary data.</text>
</comment>
<feature type="domain" description="Glycosyltransferase subfamily 4-like N-terminal" evidence="4">
    <location>
        <begin position="17"/>
        <end position="179"/>
    </location>
</feature>
<dbReference type="InterPro" id="IPR028098">
    <property type="entry name" value="Glyco_trans_4-like_N"/>
</dbReference>
<keyword evidence="2" id="KW-0808">Transferase</keyword>
<reference evidence="5 6" key="1">
    <citation type="submission" date="2024-06" db="EMBL/GenBank/DDBJ databases">
        <title>Genomic Encyclopedia of Type Strains, Phase IV (KMG-IV): sequencing the most valuable type-strain genomes for metagenomic binning, comparative biology and taxonomic classification.</title>
        <authorList>
            <person name="Goeker M."/>
        </authorList>
    </citation>
    <scope>NUCLEOTIDE SEQUENCE [LARGE SCALE GENOMIC DNA]</scope>
    <source>
        <strain evidence="5 6">DSM 21331</strain>
    </source>
</reference>